<sequence length="356" mass="38702">MGDDAAPVNQFTFSPSGAYLALVNEGGLLRVLEYHAMELDGFMPSYFAGLVYVNWQPDSRFVVVGGQDDLVTLWSMQYRSVFAVLKATVHESVLFDSILTECNYTQQQNRARSEMNSYLCRRFSSVDDVDDKRTLGTYQIGSIGQDTLFCLWDVTEDVIRQGVQFFLTAAPTRLSNGVLDLTLRRNSTYAVCQQGLIRAWSRPVNLQEKLTSDSRLIFLAESAQNTQPTTSPPMGSGFFPPAIFSSVSAQSPLRSSSESSDCTGTDPFHVLGSTGRKTTESDECTKSQLPFTSHRLTTTTAALRAPPPTSSRKPNESGCIPTRLGLDQAYGSGTGPSIAGPRGLGHTPTASSSANV</sequence>
<dbReference type="PROSITE" id="PS50082">
    <property type="entry name" value="WD_REPEATS_2"/>
    <property type="match status" value="1"/>
</dbReference>
<evidence type="ECO:0000313" key="5">
    <source>
        <dbReference type="EMBL" id="THD23285.1"/>
    </source>
</evidence>
<reference evidence="5" key="1">
    <citation type="submission" date="2019-03" db="EMBL/GenBank/DDBJ databases">
        <title>Improved annotation for the trematode Fasciola hepatica.</title>
        <authorList>
            <person name="Choi Y.-J."/>
            <person name="Martin J."/>
            <person name="Mitreva M."/>
        </authorList>
    </citation>
    <scope>NUCLEOTIDE SEQUENCE [LARGE SCALE GENOMIC DNA]</scope>
</reference>
<gene>
    <name evidence="5" type="ORF">D915_006083</name>
</gene>
<dbReference type="InterPro" id="IPR036322">
    <property type="entry name" value="WD40_repeat_dom_sf"/>
</dbReference>
<evidence type="ECO:0000256" key="4">
    <source>
        <dbReference type="SAM" id="MobiDB-lite"/>
    </source>
</evidence>
<dbReference type="InterPro" id="IPR051362">
    <property type="entry name" value="WD_repeat_creC_regulators"/>
</dbReference>
<comment type="caution">
    <text evidence="5">The sequence shown here is derived from an EMBL/GenBank/DDBJ whole genome shotgun (WGS) entry which is preliminary data.</text>
</comment>
<evidence type="ECO:0000256" key="2">
    <source>
        <dbReference type="ARBA" id="ARBA00022737"/>
    </source>
</evidence>
<dbReference type="PANTHER" id="PTHR14107:SF16">
    <property type="entry name" value="AT02583P"/>
    <property type="match status" value="1"/>
</dbReference>
<dbReference type="Gene3D" id="2.130.10.10">
    <property type="entry name" value="YVTN repeat-like/Quinoprotein amine dehydrogenase"/>
    <property type="match status" value="1"/>
</dbReference>
<dbReference type="InterPro" id="IPR015943">
    <property type="entry name" value="WD40/YVTN_repeat-like_dom_sf"/>
</dbReference>
<evidence type="ECO:0000256" key="3">
    <source>
        <dbReference type="PROSITE-ProRule" id="PRU00221"/>
    </source>
</evidence>
<dbReference type="PANTHER" id="PTHR14107">
    <property type="entry name" value="WD REPEAT PROTEIN"/>
    <property type="match status" value="1"/>
</dbReference>
<evidence type="ECO:0000256" key="1">
    <source>
        <dbReference type="ARBA" id="ARBA00022574"/>
    </source>
</evidence>
<feature type="region of interest" description="Disordered" evidence="4">
    <location>
        <begin position="300"/>
        <end position="356"/>
    </location>
</feature>
<keyword evidence="6" id="KW-1185">Reference proteome</keyword>
<feature type="repeat" description="WD" evidence="3">
    <location>
        <begin position="43"/>
        <end position="84"/>
    </location>
</feature>
<keyword evidence="2" id="KW-0677">Repeat</keyword>
<name>A0A4E0R8V3_FASHE</name>
<evidence type="ECO:0000313" key="6">
    <source>
        <dbReference type="Proteomes" id="UP000230066"/>
    </source>
</evidence>
<organism evidence="5 6">
    <name type="scientific">Fasciola hepatica</name>
    <name type="common">Liver fluke</name>
    <dbReference type="NCBI Taxonomy" id="6192"/>
    <lineage>
        <taxon>Eukaryota</taxon>
        <taxon>Metazoa</taxon>
        <taxon>Spiralia</taxon>
        <taxon>Lophotrochozoa</taxon>
        <taxon>Platyhelminthes</taxon>
        <taxon>Trematoda</taxon>
        <taxon>Digenea</taxon>
        <taxon>Plagiorchiida</taxon>
        <taxon>Echinostomata</taxon>
        <taxon>Echinostomatoidea</taxon>
        <taxon>Fasciolidae</taxon>
        <taxon>Fasciola</taxon>
    </lineage>
</organism>
<keyword evidence="1 3" id="KW-0853">WD repeat</keyword>
<dbReference type="EMBL" id="JXXN02002229">
    <property type="protein sequence ID" value="THD23285.1"/>
    <property type="molecule type" value="Genomic_DNA"/>
</dbReference>
<proteinExistence type="predicted"/>
<dbReference type="SUPFAM" id="SSF50978">
    <property type="entry name" value="WD40 repeat-like"/>
    <property type="match status" value="1"/>
</dbReference>
<dbReference type="Proteomes" id="UP000230066">
    <property type="component" value="Unassembled WGS sequence"/>
</dbReference>
<protein>
    <submittedName>
        <fullName evidence="5">WD repeat containing protein 20</fullName>
    </submittedName>
</protein>
<accession>A0A4E0R8V3</accession>
<dbReference type="AlphaFoldDB" id="A0A4E0R8V3"/>
<dbReference type="InterPro" id="IPR001680">
    <property type="entry name" value="WD40_rpt"/>
</dbReference>